<protein>
    <submittedName>
        <fullName evidence="2">Uncharacterized protein</fullName>
    </submittedName>
</protein>
<sequence>MSSIRPVHQGNAQEYSMYDDQPYEEGFRRPQGQGYETSRHEHHQDGLRAAKLCKPQNTKTTFPETATGITTIIAADPDLHEEKGEDDISIEMEKITNLQLGHGAGLRTMAEYQIGMLYWRAFP</sequence>
<dbReference type="RefSeq" id="XP_008088370.1">
    <property type="nucleotide sequence ID" value="XM_008090179.1"/>
</dbReference>
<organism evidence="2 3">
    <name type="scientific">Glarea lozoyensis (strain ATCC 20868 / MF5171)</name>
    <dbReference type="NCBI Taxonomy" id="1116229"/>
    <lineage>
        <taxon>Eukaryota</taxon>
        <taxon>Fungi</taxon>
        <taxon>Dikarya</taxon>
        <taxon>Ascomycota</taxon>
        <taxon>Pezizomycotina</taxon>
        <taxon>Leotiomycetes</taxon>
        <taxon>Helotiales</taxon>
        <taxon>Helotiaceae</taxon>
        <taxon>Glarea</taxon>
    </lineage>
</organism>
<name>S3CCN3_GLAL2</name>
<dbReference type="GeneID" id="19467183"/>
<dbReference type="AlphaFoldDB" id="S3CCN3"/>
<evidence type="ECO:0000313" key="2">
    <source>
        <dbReference type="EMBL" id="EPE24282.1"/>
    </source>
</evidence>
<dbReference type="EMBL" id="KE145373">
    <property type="protein sequence ID" value="EPE24282.1"/>
    <property type="molecule type" value="Genomic_DNA"/>
</dbReference>
<dbReference type="Proteomes" id="UP000016922">
    <property type="component" value="Unassembled WGS sequence"/>
</dbReference>
<reference evidence="2 3" key="1">
    <citation type="journal article" date="2013" name="BMC Genomics">
        <title>Genomics-driven discovery of the pneumocandin biosynthetic gene cluster in the fungus Glarea lozoyensis.</title>
        <authorList>
            <person name="Chen L."/>
            <person name="Yue Q."/>
            <person name="Zhang X."/>
            <person name="Xiang M."/>
            <person name="Wang C."/>
            <person name="Li S."/>
            <person name="Che Y."/>
            <person name="Ortiz-Lopez F.J."/>
            <person name="Bills G.F."/>
            <person name="Liu X."/>
            <person name="An Z."/>
        </authorList>
    </citation>
    <scope>NUCLEOTIDE SEQUENCE [LARGE SCALE GENOMIC DNA]</scope>
    <source>
        <strain evidence="3">ATCC 20868 / MF5171</strain>
    </source>
</reference>
<feature type="compositionally biased region" description="Basic and acidic residues" evidence="1">
    <location>
        <begin position="37"/>
        <end position="46"/>
    </location>
</feature>
<dbReference type="HOGENOM" id="CLU_2015512_0_0_1"/>
<evidence type="ECO:0000256" key="1">
    <source>
        <dbReference type="SAM" id="MobiDB-lite"/>
    </source>
</evidence>
<evidence type="ECO:0000313" key="3">
    <source>
        <dbReference type="Proteomes" id="UP000016922"/>
    </source>
</evidence>
<accession>S3CCN3</accession>
<dbReference type="KEGG" id="glz:GLAREA_08133"/>
<feature type="region of interest" description="Disordered" evidence="1">
    <location>
        <begin position="1"/>
        <end position="46"/>
    </location>
</feature>
<keyword evidence="3" id="KW-1185">Reference proteome</keyword>
<proteinExistence type="predicted"/>
<gene>
    <name evidence="2" type="ORF">GLAREA_08133</name>
</gene>